<keyword evidence="2" id="KW-1185">Reference proteome</keyword>
<dbReference type="HOGENOM" id="CLU_1992581_0_0_1"/>
<reference evidence="1 2" key="2">
    <citation type="journal article" date="2012" name="PLoS Pathog.">
        <title>Diverse lifestyles and strategies of plant pathogenesis encoded in the genomes of eighteen Dothideomycetes fungi.</title>
        <authorList>
            <person name="Ohm R.A."/>
            <person name="Feau N."/>
            <person name="Henrissat B."/>
            <person name="Schoch C.L."/>
            <person name="Horwitz B.A."/>
            <person name="Barry K.W."/>
            <person name="Condon B.J."/>
            <person name="Copeland A.C."/>
            <person name="Dhillon B."/>
            <person name="Glaser F."/>
            <person name="Hesse C.N."/>
            <person name="Kosti I."/>
            <person name="LaButti K."/>
            <person name="Lindquist E.A."/>
            <person name="Lucas S."/>
            <person name="Salamov A.A."/>
            <person name="Bradshaw R.E."/>
            <person name="Ciuffetti L."/>
            <person name="Hamelin R.C."/>
            <person name="Kema G.H.J."/>
            <person name="Lawrence C."/>
            <person name="Scott J.A."/>
            <person name="Spatafora J.W."/>
            <person name="Turgeon B.G."/>
            <person name="de Wit P.J.G.M."/>
            <person name="Zhong S."/>
            <person name="Goodwin S.B."/>
            <person name="Grigoriev I.V."/>
        </authorList>
    </citation>
    <scope>NUCLEOTIDE SEQUENCE [LARGE SCALE GENOMIC DNA]</scope>
    <source>
        <strain evidence="2">NZE10 / CBS 128990</strain>
    </source>
</reference>
<sequence length="125" mass="13998">MARYRHWALGSPRIPHVGPKQQTARSILMKRYAAAQKVKITETNANITILAYQRGIARSLSNVRERPARSRLLAEGRWLSCLISDWDLVLIFGVTLTAAQQEAQIRSSEPILNSQVLSQMSQGQG</sequence>
<dbReference type="AlphaFoldDB" id="N1PU11"/>
<proteinExistence type="predicted"/>
<protein>
    <submittedName>
        <fullName evidence="1">Uncharacterized protein</fullName>
    </submittedName>
</protein>
<name>N1PU11_DOTSN</name>
<organism evidence="1 2">
    <name type="scientific">Dothistroma septosporum (strain NZE10 / CBS 128990)</name>
    <name type="common">Red band needle blight fungus</name>
    <name type="synonym">Mycosphaerella pini</name>
    <dbReference type="NCBI Taxonomy" id="675120"/>
    <lineage>
        <taxon>Eukaryota</taxon>
        <taxon>Fungi</taxon>
        <taxon>Dikarya</taxon>
        <taxon>Ascomycota</taxon>
        <taxon>Pezizomycotina</taxon>
        <taxon>Dothideomycetes</taxon>
        <taxon>Dothideomycetidae</taxon>
        <taxon>Mycosphaerellales</taxon>
        <taxon>Mycosphaerellaceae</taxon>
        <taxon>Dothistroma</taxon>
    </lineage>
</organism>
<reference evidence="2" key="1">
    <citation type="journal article" date="2012" name="PLoS Genet.">
        <title>The genomes of the fungal plant pathogens Cladosporium fulvum and Dothistroma septosporum reveal adaptation to different hosts and lifestyles but also signatures of common ancestry.</title>
        <authorList>
            <person name="de Wit P.J.G.M."/>
            <person name="van der Burgt A."/>
            <person name="Oekmen B."/>
            <person name="Stergiopoulos I."/>
            <person name="Abd-Elsalam K.A."/>
            <person name="Aerts A.L."/>
            <person name="Bahkali A.H."/>
            <person name="Beenen H.G."/>
            <person name="Chettri P."/>
            <person name="Cox M.P."/>
            <person name="Datema E."/>
            <person name="de Vries R.P."/>
            <person name="Dhillon B."/>
            <person name="Ganley A.R."/>
            <person name="Griffiths S.A."/>
            <person name="Guo Y."/>
            <person name="Hamelin R.C."/>
            <person name="Henrissat B."/>
            <person name="Kabir M.S."/>
            <person name="Jashni M.K."/>
            <person name="Kema G."/>
            <person name="Klaubauf S."/>
            <person name="Lapidus A."/>
            <person name="Levasseur A."/>
            <person name="Lindquist E."/>
            <person name="Mehrabi R."/>
            <person name="Ohm R.A."/>
            <person name="Owen T.J."/>
            <person name="Salamov A."/>
            <person name="Schwelm A."/>
            <person name="Schijlen E."/>
            <person name="Sun H."/>
            <person name="van den Burg H.A."/>
            <person name="van Ham R.C.H.J."/>
            <person name="Zhang S."/>
            <person name="Goodwin S.B."/>
            <person name="Grigoriev I.V."/>
            <person name="Collemare J."/>
            <person name="Bradshaw R.E."/>
        </authorList>
    </citation>
    <scope>NUCLEOTIDE SEQUENCE [LARGE SCALE GENOMIC DNA]</scope>
    <source>
        <strain evidence="2">NZE10 / CBS 128990</strain>
    </source>
</reference>
<accession>N1PU11</accession>
<gene>
    <name evidence="1" type="ORF">DOTSEDRAFT_33404</name>
</gene>
<evidence type="ECO:0000313" key="1">
    <source>
        <dbReference type="EMBL" id="EME46872.1"/>
    </source>
</evidence>
<dbReference type="EMBL" id="KB446537">
    <property type="protein sequence ID" value="EME46872.1"/>
    <property type="molecule type" value="Genomic_DNA"/>
</dbReference>
<dbReference type="Proteomes" id="UP000016933">
    <property type="component" value="Unassembled WGS sequence"/>
</dbReference>
<evidence type="ECO:0000313" key="2">
    <source>
        <dbReference type="Proteomes" id="UP000016933"/>
    </source>
</evidence>